<dbReference type="EMBL" id="VRMQ01000001">
    <property type="protein sequence ID" value="TXN17743.1"/>
    <property type="molecule type" value="Genomic_DNA"/>
</dbReference>
<reference evidence="3 13" key="7">
    <citation type="submission" date="2020-04" db="EMBL/GenBank/DDBJ databases">
        <title>Whole-genome sequencing of Vibrio spp. from China reveals different genetic environments of blaCTX-M-14 among diverse lineages.</title>
        <authorList>
            <person name="Zheng Z."/>
            <person name="Ye L."/>
            <person name="Chen S."/>
        </authorList>
    </citation>
    <scope>NUCLEOTIDE SEQUENCE [LARGE SCALE GENOMIC DNA]</scope>
    <source>
        <strain evidence="3 13">Vb0574</strain>
    </source>
</reference>
<reference evidence="5 10" key="2">
    <citation type="journal article" date="2017" name="Appl. Environ. Microbiol.">
        <title>Parallel evolution of two clades of a major Atlantic endemic Vibrio parahaemolyticus pathogen lineage by independent acquisition of related pathogenicity islands.</title>
        <authorList>
            <person name="Xu F."/>
            <person name="Gonzalez-Escalona N."/>
            <person name="Drees K.P."/>
            <person name="Sebra R.P."/>
            <person name="Cooper V.S."/>
            <person name="Jones S.H."/>
            <person name="Whistler C.A."/>
        </authorList>
    </citation>
    <scope>NUCLEOTIDE SEQUENCE [LARGE SCALE GENOMIC DNA]</scope>
    <source>
        <strain evidence="5 10">MAVP-3</strain>
    </source>
</reference>
<evidence type="ECO:0000313" key="12">
    <source>
        <dbReference type="Proteomes" id="UP000464718"/>
    </source>
</evidence>
<dbReference type="Proteomes" id="UP000464718">
    <property type="component" value="Chromosome ii"/>
</dbReference>
<dbReference type="EMBL" id="NIXT01000158">
    <property type="protein sequence ID" value="OXE33971.1"/>
    <property type="molecule type" value="Genomic_DNA"/>
</dbReference>
<dbReference type="Proteomes" id="UP000214596">
    <property type="component" value="Unassembled WGS sequence"/>
</dbReference>
<dbReference type="PROSITE" id="PS51781">
    <property type="entry name" value="SH3B"/>
    <property type="match status" value="1"/>
</dbReference>
<organism evidence="3 13">
    <name type="scientific">Vibrio parahaemolyticus</name>
    <dbReference type="NCBI Taxonomy" id="670"/>
    <lineage>
        <taxon>Bacteria</taxon>
        <taxon>Pseudomonadati</taxon>
        <taxon>Pseudomonadota</taxon>
        <taxon>Gammaproteobacteria</taxon>
        <taxon>Vibrionales</taxon>
        <taxon>Vibrionaceae</taxon>
        <taxon>Vibrio</taxon>
    </lineage>
</organism>
<gene>
    <name evidence="4" type="ORF">AKG60_11365</name>
    <name evidence="5" type="ORF">CA163_04730</name>
    <name evidence="6" type="ORF">EHC69_23015</name>
    <name evidence="7" type="ORF">FVP01_01770</name>
    <name evidence="3" type="ORF">HKB21_18770</name>
    <name evidence="2" type="ORF">I7278_04785</name>
    <name evidence="8" type="ORF">O1Q84_20830</name>
</gene>
<evidence type="ECO:0000313" key="2">
    <source>
        <dbReference type="EMBL" id="HAS6676126.1"/>
    </source>
</evidence>
<dbReference type="Proteomes" id="UP001156560">
    <property type="component" value="Chromosome 2"/>
</dbReference>
<dbReference type="OrthoDB" id="74312at2"/>
<reference evidence="2" key="6">
    <citation type="submission" date="2019-12" db="EMBL/GenBank/DDBJ databases">
        <authorList>
            <consortium name="NCBI Pathogen Detection Project"/>
        </authorList>
    </citation>
    <scope>NUCLEOTIDE SEQUENCE</scope>
    <source>
        <strain evidence="2">1930</strain>
    </source>
</reference>
<accession>A0A0L7ZKL0</accession>
<dbReference type="Proteomes" id="UP000555836">
    <property type="component" value="Unassembled WGS sequence"/>
</dbReference>
<reference evidence="4 9" key="1">
    <citation type="submission" date="2015-08" db="EMBL/GenBank/DDBJ databases">
        <title>Draft Genome Sequences of Vibrio parahaemolyticus Strains.</title>
        <authorList>
            <person name="Gonzalez-Escalona N."/>
            <person name="DePaola A."/>
        </authorList>
    </citation>
    <scope>NUCLEOTIDE SEQUENCE [LARGE SCALE GENOMIC DNA]</scope>
    <source>
        <strain evidence="4 9">CFSAN001621</strain>
    </source>
</reference>
<dbReference type="EMBL" id="CP114195">
    <property type="protein sequence ID" value="WAT93438.1"/>
    <property type="molecule type" value="Genomic_DNA"/>
</dbReference>
<dbReference type="EMBL" id="LHQV01000015">
    <property type="protein sequence ID" value="OQJ98645.1"/>
    <property type="molecule type" value="Genomic_DNA"/>
</dbReference>
<dbReference type="EMBL" id="CP034299">
    <property type="protein sequence ID" value="QHH12162.1"/>
    <property type="molecule type" value="Genomic_DNA"/>
</dbReference>
<evidence type="ECO:0000313" key="6">
    <source>
        <dbReference type="EMBL" id="QHH12162.1"/>
    </source>
</evidence>
<evidence type="ECO:0000313" key="13">
    <source>
        <dbReference type="Proteomes" id="UP000555836"/>
    </source>
</evidence>
<dbReference type="Proteomes" id="UP000191946">
    <property type="component" value="Unassembled WGS sequence"/>
</dbReference>
<dbReference type="RefSeq" id="WP_005477076.1">
    <property type="nucleotide sequence ID" value="NZ_CAJDZF010000003.1"/>
</dbReference>
<reference evidence="7 11" key="5">
    <citation type="submission" date="2019-08" db="EMBL/GenBank/DDBJ databases">
        <title>Emerging of two pre-pandemic pathogenic O4:KUT lineages of Vibrio parahaemolyticus in coastal eastern China.</title>
        <authorList>
            <person name="Yu H."/>
        </authorList>
    </citation>
    <scope>NUCLEOTIDE SEQUENCE [LARGE SCALE GENOMIC DNA]</scope>
    <source>
        <strain evidence="7 11">HZ17-383</strain>
    </source>
</reference>
<sequence length="223" mass="25618">MKKVLIAVLILLLLGGAGAGYYFFFMQKDEPEKPVAAKTEKAPVDKGDASKPIMDLEAPAPEITEYYVIERRVNVYNKPDDKSLIVDALYKGEKVSVLEKVEGWFRLSDYIVYEDGGEETAEWVNSKGLSDAEPVIKEQERLEILDGYLQKSDDLKEHLDMFRNKTQQLLKDETCDPSDFEELGGWVRSVTFKKRNVYFIYCGGLEQENKIYLDVDKGELFYR</sequence>
<dbReference type="Proteomes" id="UP000321504">
    <property type="component" value="Unassembled WGS sequence"/>
</dbReference>
<evidence type="ECO:0000259" key="1">
    <source>
        <dbReference type="PROSITE" id="PS51781"/>
    </source>
</evidence>
<dbReference type="Pfam" id="PF08239">
    <property type="entry name" value="SH3_3"/>
    <property type="match status" value="1"/>
</dbReference>
<dbReference type="AlphaFoldDB" id="A0A0L7ZKL0"/>
<reference evidence="6 12" key="4">
    <citation type="submission" date="2018-12" db="EMBL/GenBank/DDBJ databases">
        <title>Genomic insights into the evolutionary origins and pathogenicity of five Vibrio parahaemolyticus strains isolated from the shrimp with acute hepatopancreatic necrosis disease (AHPND).</title>
        <authorList>
            <person name="Yang Q."/>
            <person name="Dong X."/>
            <person name="Xie G."/>
            <person name="Fu S."/>
            <person name="Zou P."/>
            <person name="Sun J."/>
            <person name="Wang Y."/>
            <person name="Huang J."/>
        </authorList>
    </citation>
    <scope>NUCLEOTIDE SEQUENCE [LARGE SCALE GENOMIC DNA]</scope>
    <source>
        <strain evidence="6 12">20160303005-1</strain>
    </source>
</reference>
<evidence type="ECO:0000313" key="8">
    <source>
        <dbReference type="EMBL" id="WAT93438.1"/>
    </source>
</evidence>
<reference evidence="2" key="3">
    <citation type="journal article" date="2018" name="Genome Biol.">
        <title>SKESA: strategic k-mer extension for scrupulous assemblies.</title>
        <authorList>
            <person name="Souvorov A."/>
            <person name="Agarwala R."/>
            <person name="Lipman D.J."/>
        </authorList>
    </citation>
    <scope>NUCLEOTIDE SEQUENCE</scope>
    <source>
        <strain evidence="2">1930</strain>
    </source>
</reference>
<name>A0A0L7ZKL0_VIBPH</name>
<dbReference type="InterPro" id="IPR003646">
    <property type="entry name" value="SH3-like_bac-type"/>
</dbReference>
<dbReference type="Proteomes" id="UP000856022">
    <property type="component" value="Unassembled WGS sequence"/>
</dbReference>
<evidence type="ECO:0000313" key="10">
    <source>
        <dbReference type="Proteomes" id="UP000214596"/>
    </source>
</evidence>
<evidence type="ECO:0000313" key="3">
    <source>
        <dbReference type="EMBL" id="NMU27655.1"/>
    </source>
</evidence>
<evidence type="ECO:0000313" key="7">
    <source>
        <dbReference type="EMBL" id="TXN17743.1"/>
    </source>
</evidence>
<dbReference type="GeneID" id="1191907"/>
<evidence type="ECO:0000313" key="11">
    <source>
        <dbReference type="Proteomes" id="UP000321504"/>
    </source>
</evidence>
<dbReference type="EMBL" id="DACQKT010000002">
    <property type="protein sequence ID" value="HAS6676126.1"/>
    <property type="molecule type" value="Genomic_DNA"/>
</dbReference>
<dbReference type="EMBL" id="JABCLD010001806">
    <property type="protein sequence ID" value="NMU27655.1"/>
    <property type="molecule type" value="Genomic_DNA"/>
</dbReference>
<dbReference type="STRING" id="670.ACZ92_21930"/>
<protein>
    <submittedName>
        <fullName evidence="3">SH3 domain-containing protein</fullName>
    </submittedName>
</protein>
<reference evidence="8" key="8">
    <citation type="submission" date="2022-12" db="EMBL/GenBank/DDBJ databases">
        <title>Vibrio parahaemolyticus become highly virulent by producing novel Tc toxins.</title>
        <authorList>
            <person name="Yang F."/>
            <person name="You Y."/>
            <person name="Lai Q."/>
            <person name="Xu L."/>
            <person name="Li F."/>
        </authorList>
    </citation>
    <scope>NUCLEOTIDE SEQUENCE</scope>
    <source>
        <strain evidence="8">Vp-HL-202005</strain>
    </source>
</reference>
<evidence type="ECO:0000313" key="4">
    <source>
        <dbReference type="EMBL" id="OQJ98645.1"/>
    </source>
</evidence>
<dbReference type="OMA" id="KIYLDVQ"/>
<dbReference type="Gene3D" id="2.30.30.40">
    <property type="entry name" value="SH3 Domains"/>
    <property type="match status" value="1"/>
</dbReference>
<evidence type="ECO:0000313" key="9">
    <source>
        <dbReference type="Proteomes" id="UP000191946"/>
    </source>
</evidence>
<keyword evidence="9" id="KW-1185">Reference proteome</keyword>
<proteinExistence type="predicted"/>
<feature type="domain" description="SH3b" evidence="1">
    <location>
        <begin position="63"/>
        <end position="133"/>
    </location>
</feature>
<evidence type="ECO:0000313" key="5">
    <source>
        <dbReference type="EMBL" id="OXE33971.1"/>
    </source>
</evidence>